<dbReference type="InterPro" id="IPR002213">
    <property type="entry name" value="UDP_glucos_trans"/>
</dbReference>
<evidence type="ECO:0000256" key="3">
    <source>
        <dbReference type="ARBA" id="ARBA00022679"/>
    </source>
</evidence>
<dbReference type="PANTHER" id="PTHR48048">
    <property type="entry name" value="GLYCOSYLTRANSFERASE"/>
    <property type="match status" value="1"/>
</dbReference>
<dbReference type="GO" id="GO:0008194">
    <property type="term" value="F:UDP-glycosyltransferase activity"/>
    <property type="evidence" value="ECO:0007669"/>
    <property type="project" value="UniProtKB-ARBA"/>
</dbReference>
<sequence length="486" mass="53929">MKRGELVFVPSPGIGQLVPAVEVAKLLVQRDHRLSATIFIITLPFDNKITTYADSLASSSSSIDGRVKFITLPEQKPSLEGNFLTSLIEIQKPHVKKVAAQFAHSESGPEEPRLAAFVIGMFCTTMIDVANEFGVPTYVFYTSSAGALGLMLHLQTLRDVHSQDITELKDSDTELMVPSCINPVPAKVLPSVVLNRDWSMVILDQFQRFKETKGILVNTFLELEGHAVKSFANSEIPSVYPVGPILDLKGDAHVGSSDDRQGEDLICWLDDQPPASVVFLCFGSMGSFSEDQVREIACALEQCGYRFVWSLRRPLPKGKMGYPGDYTNPEAALPEGFLERMATVGRVIGWAPQVAVLAHPAVGGFVSHCGWNSILESLWYGVPVATWPLYSEQQFNAFEMVRELGLSVEIRMDYRRDVRAESESMVCADEIERGLKSLMESGNEMEMEMRKKVKEMKAKCRMVTMEGGSSYFYLGQLISEILDGMQ</sequence>
<protein>
    <recommendedName>
        <fullName evidence="5">Glycosyltransferase</fullName>
        <ecNumber evidence="5">2.4.1.-</ecNumber>
    </recommendedName>
</protein>
<accession>A0ABD3INH1</accession>
<dbReference type="EC" id="2.4.1.-" evidence="5"/>
<evidence type="ECO:0000256" key="2">
    <source>
        <dbReference type="ARBA" id="ARBA00022676"/>
    </source>
</evidence>
<evidence type="ECO:0000256" key="5">
    <source>
        <dbReference type="RuleBase" id="RU362057"/>
    </source>
</evidence>
<dbReference type="Proteomes" id="UP001634007">
    <property type="component" value="Unassembled WGS sequence"/>
</dbReference>
<keyword evidence="7" id="KW-1185">Reference proteome</keyword>
<dbReference type="InterPro" id="IPR050481">
    <property type="entry name" value="UDP-glycosyltransf_plant"/>
</dbReference>
<dbReference type="InterPro" id="IPR035595">
    <property type="entry name" value="UDP_glycos_trans_CS"/>
</dbReference>
<evidence type="ECO:0000313" key="6">
    <source>
        <dbReference type="EMBL" id="KAL3715368.1"/>
    </source>
</evidence>
<evidence type="ECO:0000256" key="1">
    <source>
        <dbReference type="ARBA" id="ARBA00009995"/>
    </source>
</evidence>
<dbReference type="EMBL" id="JBJKBG010000011">
    <property type="protein sequence ID" value="KAL3715368.1"/>
    <property type="molecule type" value="Genomic_DNA"/>
</dbReference>
<dbReference type="PROSITE" id="PS00375">
    <property type="entry name" value="UDPGT"/>
    <property type="match status" value="1"/>
</dbReference>
<dbReference type="PANTHER" id="PTHR48048:SF45">
    <property type="entry name" value="GLYCOSYLTRANSFERASE"/>
    <property type="match status" value="1"/>
</dbReference>
<dbReference type="CDD" id="cd03784">
    <property type="entry name" value="GT1_Gtf-like"/>
    <property type="match status" value="1"/>
</dbReference>
<gene>
    <name evidence="6" type="ORF">ACJRO7_007147</name>
</gene>
<dbReference type="Gene3D" id="3.40.50.2000">
    <property type="entry name" value="Glycogen Phosphorylase B"/>
    <property type="match status" value="2"/>
</dbReference>
<proteinExistence type="inferred from homology"/>
<dbReference type="SUPFAM" id="SSF53756">
    <property type="entry name" value="UDP-Glycosyltransferase/glycogen phosphorylase"/>
    <property type="match status" value="1"/>
</dbReference>
<dbReference type="AlphaFoldDB" id="A0ABD3INH1"/>
<organism evidence="6 7">
    <name type="scientific">Eucalyptus globulus</name>
    <name type="common">Tasmanian blue gum</name>
    <dbReference type="NCBI Taxonomy" id="34317"/>
    <lineage>
        <taxon>Eukaryota</taxon>
        <taxon>Viridiplantae</taxon>
        <taxon>Streptophyta</taxon>
        <taxon>Embryophyta</taxon>
        <taxon>Tracheophyta</taxon>
        <taxon>Spermatophyta</taxon>
        <taxon>Magnoliopsida</taxon>
        <taxon>eudicotyledons</taxon>
        <taxon>Gunneridae</taxon>
        <taxon>Pentapetalae</taxon>
        <taxon>rosids</taxon>
        <taxon>malvids</taxon>
        <taxon>Myrtales</taxon>
        <taxon>Myrtaceae</taxon>
        <taxon>Myrtoideae</taxon>
        <taxon>Eucalypteae</taxon>
        <taxon>Eucalyptus</taxon>
    </lineage>
</organism>
<evidence type="ECO:0000313" key="7">
    <source>
        <dbReference type="Proteomes" id="UP001634007"/>
    </source>
</evidence>
<dbReference type="Pfam" id="PF00201">
    <property type="entry name" value="UDPGT"/>
    <property type="match status" value="1"/>
</dbReference>
<keyword evidence="2 4" id="KW-0328">Glycosyltransferase</keyword>
<evidence type="ECO:0000256" key="4">
    <source>
        <dbReference type="RuleBase" id="RU003718"/>
    </source>
</evidence>
<name>A0ABD3INH1_EUCGL</name>
<dbReference type="FunFam" id="3.40.50.2000:FF:000080">
    <property type="entry name" value="Glycosyltransferase"/>
    <property type="match status" value="1"/>
</dbReference>
<reference evidence="6 7" key="1">
    <citation type="submission" date="2024-11" db="EMBL/GenBank/DDBJ databases">
        <title>Chromosome-level genome assembly of Eucalyptus globulus Labill. provides insights into its genome evolution.</title>
        <authorList>
            <person name="Li X."/>
        </authorList>
    </citation>
    <scope>NUCLEOTIDE SEQUENCE [LARGE SCALE GENOMIC DNA]</scope>
    <source>
        <strain evidence="6">CL2024</strain>
        <tissue evidence="6">Fresh tender leaves</tissue>
    </source>
</reference>
<dbReference type="FunFam" id="3.40.50.2000:FF:000056">
    <property type="entry name" value="Glycosyltransferase"/>
    <property type="match status" value="1"/>
</dbReference>
<comment type="caution">
    <text evidence="6">The sequence shown here is derived from an EMBL/GenBank/DDBJ whole genome shotgun (WGS) entry which is preliminary data.</text>
</comment>
<keyword evidence="3 4" id="KW-0808">Transferase</keyword>
<comment type="similarity">
    <text evidence="1 4">Belongs to the UDP-glycosyltransferase family.</text>
</comment>